<organism evidence="2 3">
    <name type="scientific">Dyadobacter jejuensis</name>
    <dbReference type="NCBI Taxonomy" id="1082580"/>
    <lineage>
        <taxon>Bacteria</taxon>
        <taxon>Pseudomonadati</taxon>
        <taxon>Bacteroidota</taxon>
        <taxon>Cytophagia</taxon>
        <taxon>Cytophagales</taxon>
        <taxon>Spirosomataceae</taxon>
        <taxon>Dyadobacter</taxon>
    </lineage>
</organism>
<keyword evidence="1" id="KW-1133">Transmembrane helix</keyword>
<keyword evidence="1" id="KW-0812">Transmembrane</keyword>
<dbReference type="Proteomes" id="UP000245880">
    <property type="component" value="Unassembled WGS sequence"/>
</dbReference>
<name>A0A316AQ39_9BACT</name>
<comment type="caution">
    <text evidence="2">The sequence shown here is derived from an EMBL/GenBank/DDBJ whole genome shotgun (WGS) entry which is preliminary data.</text>
</comment>
<evidence type="ECO:0000313" key="2">
    <source>
        <dbReference type="EMBL" id="PWJ59608.1"/>
    </source>
</evidence>
<gene>
    <name evidence="2" type="ORF">CLV98_102442</name>
</gene>
<dbReference type="EMBL" id="QGDT01000002">
    <property type="protein sequence ID" value="PWJ59608.1"/>
    <property type="molecule type" value="Genomic_DNA"/>
</dbReference>
<reference evidence="2 3" key="1">
    <citation type="submission" date="2018-03" db="EMBL/GenBank/DDBJ databases">
        <title>Genomic Encyclopedia of Archaeal and Bacterial Type Strains, Phase II (KMG-II): from individual species to whole genera.</title>
        <authorList>
            <person name="Goeker M."/>
        </authorList>
    </citation>
    <scope>NUCLEOTIDE SEQUENCE [LARGE SCALE GENOMIC DNA]</scope>
    <source>
        <strain evidence="2 3">DSM 100346</strain>
    </source>
</reference>
<evidence type="ECO:0000313" key="3">
    <source>
        <dbReference type="Proteomes" id="UP000245880"/>
    </source>
</evidence>
<evidence type="ECO:0000256" key="1">
    <source>
        <dbReference type="SAM" id="Phobius"/>
    </source>
</evidence>
<keyword evidence="3" id="KW-1185">Reference proteome</keyword>
<accession>A0A316AQ39</accession>
<protein>
    <submittedName>
        <fullName evidence="2">Uncharacterized protein</fullName>
    </submittedName>
</protein>
<proteinExistence type="predicted"/>
<sequence>MYFFNFYKVNQPPSARQQRGWYFMAKELGLSNEFSFIYNVVVSIEIIYISIDFVNRIIGIISYMILLLLILGFPFRE</sequence>
<dbReference type="AlphaFoldDB" id="A0A316AQ39"/>
<keyword evidence="1" id="KW-0472">Membrane</keyword>
<feature type="transmembrane region" description="Helical" evidence="1">
    <location>
        <begin position="57"/>
        <end position="75"/>
    </location>
</feature>